<dbReference type="InterPro" id="IPR050232">
    <property type="entry name" value="FBL13/AtMIF1-like"/>
</dbReference>
<dbReference type="OrthoDB" id="612216at2759"/>
<dbReference type="Pfam" id="PF00646">
    <property type="entry name" value="F-box"/>
    <property type="match status" value="1"/>
</dbReference>
<dbReference type="EMBL" id="JAAIUW010000007">
    <property type="protein sequence ID" value="KAF7824705.1"/>
    <property type="molecule type" value="Genomic_DNA"/>
</dbReference>
<dbReference type="SMART" id="SM00256">
    <property type="entry name" value="FBOX"/>
    <property type="match status" value="1"/>
</dbReference>
<dbReference type="InterPro" id="IPR001810">
    <property type="entry name" value="F-box_dom"/>
</dbReference>
<reference evidence="3" key="1">
    <citation type="submission" date="2020-09" db="EMBL/GenBank/DDBJ databases">
        <title>Genome-Enabled Discovery of Anthraquinone Biosynthesis in Senna tora.</title>
        <authorList>
            <person name="Kang S.-H."/>
            <person name="Pandey R.P."/>
            <person name="Lee C.-M."/>
            <person name="Sim J.-S."/>
            <person name="Jeong J.-T."/>
            <person name="Choi B.-S."/>
            <person name="Jung M."/>
            <person name="Ginzburg D."/>
            <person name="Zhao K."/>
            <person name="Won S.Y."/>
            <person name="Oh T.-J."/>
            <person name="Yu Y."/>
            <person name="Kim N.-H."/>
            <person name="Lee O.R."/>
            <person name="Lee T.-H."/>
            <person name="Bashyal P."/>
            <person name="Kim T.-S."/>
            <person name="Lee W.-H."/>
            <person name="Kawkins C."/>
            <person name="Kim C.-K."/>
            <person name="Kim J.S."/>
            <person name="Ahn B.O."/>
            <person name="Rhee S.Y."/>
            <person name="Sohng J.K."/>
        </authorList>
    </citation>
    <scope>NUCLEOTIDE SEQUENCE</scope>
    <source>
        <tissue evidence="3">Leaf</tissue>
    </source>
</reference>
<dbReference type="SUPFAM" id="SSF81383">
    <property type="entry name" value="F-box domain"/>
    <property type="match status" value="1"/>
</dbReference>
<gene>
    <name evidence="3" type="ORF">G2W53_022849</name>
</gene>
<dbReference type="PANTHER" id="PTHR31900">
    <property type="entry name" value="F-BOX/RNI SUPERFAMILY PROTEIN-RELATED"/>
    <property type="match status" value="1"/>
</dbReference>
<comment type="caution">
    <text evidence="3">The sequence shown here is derived from an EMBL/GenBank/DDBJ whole genome shotgun (WGS) entry which is preliminary data.</text>
</comment>
<dbReference type="AlphaFoldDB" id="A0A834WIP3"/>
<evidence type="ECO:0000313" key="3">
    <source>
        <dbReference type="EMBL" id="KAF7824705.1"/>
    </source>
</evidence>
<evidence type="ECO:0000313" key="4">
    <source>
        <dbReference type="Proteomes" id="UP000634136"/>
    </source>
</evidence>
<accession>A0A834WIP3</accession>
<feature type="domain" description="F-box" evidence="2">
    <location>
        <begin position="28"/>
        <end position="68"/>
    </location>
</feature>
<evidence type="ECO:0000259" key="2">
    <source>
        <dbReference type="SMART" id="SM00256"/>
    </source>
</evidence>
<name>A0A834WIP3_9FABA</name>
<dbReference type="InterPro" id="IPR036047">
    <property type="entry name" value="F-box-like_dom_sf"/>
</dbReference>
<evidence type="ECO:0000256" key="1">
    <source>
        <dbReference type="SAM" id="MobiDB-lite"/>
    </source>
</evidence>
<feature type="region of interest" description="Disordered" evidence="1">
    <location>
        <begin position="1"/>
        <end position="22"/>
    </location>
</feature>
<dbReference type="PANTHER" id="PTHR31900:SF31">
    <property type="entry name" value="F-BOX_LRR-REPEAT PROTEIN 13-LIKE"/>
    <property type="match status" value="1"/>
</dbReference>
<proteinExistence type="predicted"/>
<dbReference type="Proteomes" id="UP000634136">
    <property type="component" value="Unassembled WGS sequence"/>
</dbReference>
<sequence>MSEDASSNMPRKRRKTSKHDEKDRMSNLPLCIMDQILSHLSTKDALRTCILSKSWLCLWKSFTTLHLDDRELRRRRSNKKIMNKARKKKIHKVFQDFVSTILAGLTNSTIQSFSLNLADKYNSCLVNDWILSVLDRRTRNLVVHHPEKLAFLHTRSIFSCDSLVQLVLDIDCTVRFPSSVHLPNLEALELSRLEFTNPSSALNASAILMFPDRLDIDACRILIQFKLVKYLKLGRLEVSNYDGLPEQALANLPVFNKLEHLQLGFVYCNLLMHFLRKTPNLTILETQGILKFDKELLDSAIVPVCFKTSLKVILIQEGFQFS</sequence>
<keyword evidence="4" id="KW-1185">Reference proteome</keyword>
<protein>
    <submittedName>
        <fullName evidence="3">F-box/FBD/LRR-repeat protein</fullName>
    </submittedName>
</protein>
<organism evidence="3 4">
    <name type="scientific">Senna tora</name>
    <dbReference type="NCBI Taxonomy" id="362788"/>
    <lineage>
        <taxon>Eukaryota</taxon>
        <taxon>Viridiplantae</taxon>
        <taxon>Streptophyta</taxon>
        <taxon>Embryophyta</taxon>
        <taxon>Tracheophyta</taxon>
        <taxon>Spermatophyta</taxon>
        <taxon>Magnoliopsida</taxon>
        <taxon>eudicotyledons</taxon>
        <taxon>Gunneridae</taxon>
        <taxon>Pentapetalae</taxon>
        <taxon>rosids</taxon>
        <taxon>fabids</taxon>
        <taxon>Fabales</taxon>
        <taxon>Fabaceae</taxon>
        <taxon>Caesalpinioideae</taxon>
        <taxon>Cassia clade</taxon>
        <taxon>Senna</taxon>
    </lineage>
</organism>